<evidence type="ECO:0000313" key="8">
    <source>
        <dbReference type="Proteomes" id="UP000516437"/>
    </source>
</evidence>
<evidence type="ECO:0000256" key="1">
    <source>
        <dbReference type="ARBA" id="ARBA00004141"/>
    </source>
</evidence>
<dbReference type="AlphaFoldDB" id="A0A6A1V9K5"/>
<gene>
    <name evidence="7" type="ORF">CJ030_MR6G028235</name>
</gene>
<dbReference type="OrthoDB" id="2126698at2759"/>
<keyword evidence="4 6" id="KW-1133">Transmembrane helix</keyword>
<accession>A0A6A1V9K5</accession>
<dbReference type="PANTHER" id="PTHR42893:SF11">
    <property type="entry name" value="PROTEIN DETOXIFICATION 43"/>
    <property type="match status" value="1"/>
</dbReference>
<dbReference type="EMBL" id="RXIC02000024">
    <property type="protein sequence ID" value="KAB1209494.1"/>
    <property type="molecule type" value="Genomic_DNA"/>
</dbReference>
<evidence type="ECO:0000256" key="2">
    <source>
        <dbReference type="ARBA" id="ARBA00010199"/>
    </source>
</evidence>
<dbReference type="Proteomes" id="UP000516437">
    <property type="component" value="Chromosome 6"/>
</dbReference>
<keyword evidence="5 6" id="KW-0472">Membrane</keyword>
<comment type="caution">
    <text evidence="7">The sequence shown here is derived from an EMBL/GenBank/DDBJ whole genome shotgun (WGS) entry which is preliminary data.</text>
</comment>
<protein>
    <submittedName>
        <fullName evidence="7">MATE efflux family protein FRD3</fullName>
    </submittedName>
</protein>
<evidence type="ECO:0000313" key="7">
    <source>
        <dbReference type="EMBL" id="KAB1209494.1"/>
    </source>
</evidence>
<reference evidence="7 8" key="1">
    <citation type="journal article" date="2019" name="Plant Biotechnol. J.">
        <title>The red bayberry genome and genetic basis of sex determination.</title>
        <authorList>
            <person name="Jia H.M."/>
            <person name="Jia H.J."/>
            <person name="Cai Q.L."/>
            <person name="Wang Y."/>
            <person name="Zhao H.B."/>
            <person name="Yang W.F."/>
            <person name="Wang G.Y."/>
            <person name="Li Y.H."/>
            <person name="Zhan D.L."/>
            <person name="Shen Y.T."/>
            <person name="Niu Q.F."/>
            <person name="Chang L."/>
            <person name="Qiu J."/>
            <person name="Zhao L."/>
            <person name="Xie H.B."/>
            <person name="Fu W.Y."/>
            <person name="Jin J."/>
            <person name="Li X.W."/>
            <person name="Jiao Y."/>
            <person name="Zhou C.C."/>
            <person name="Tu T."/>
            <person name="Chai C.Y."/>
            <person name="Gao J.L."/>
            <person name="Fan L.J."/>
            <person name="van de Weg E."/>
            <person name="Wang J.Y."/>
            <person name="Gao Z.S."/>
        </authorList>
    </citation>
    <scope>NUCLEOTIDE SEQUENCE [LARGE SCALE GENOMIC DNA]</scope>
    <source>
        <tissue evidence="7">Leaves</tissue>
    </source>
</reference>
<feature type="transmembrane region" description="Helical" evidence="6">
    <location>
        <begin position="58"/>
        <end position="79"/>
    </location>
</feature>
<evidence type="ECO:0000256" key="3">
    <source>
        <dbReference type="ARBA" id="ARBA00022692"/>
    </source>
</evidence>
<evidence type="ECO:0000256" key="4">
    <source>
        <dbReference type="ARBA" id="ARBA00022989"/>
    </source>
</evidence>
<evidence type="ECO:0000256" key="5">
    <source>
        <dbReference type="ARBA" id="ARBA00023136"/>
    </source>
</evidence>
<feature type="transmembrane region" description="Helical" evidence="6">
    <location>
        <begin position="86"/>
        <end position="107"/>
    </location>
</feature>
<keyword evidence="8" id="KW-1185">Reference proteome</keyword>
<organism evidence="7 8">
    <name type="scientific">Morella rubra</name>
    <name type="common">Chinese bayberry</name>
    <dbReference type="NCBI Taxonomy" id="262757"/>
    <lineage>
        <taxon>Eukaryota</taxon>
        <taxon>Viridiplantae</taxon>
        <taxon>Streptophyta</taxon>
        <taxon>Embryophyta</taxon>
        <taxon>Tracheophyta</taxon>
        <taxon>Spermatophyta</taxon>
        <taxon>Magnoliopsida</taxon>
        <taxon>eudicotyledons</taxon>
        <taxon>Gunneridae</taxon>
        <taxon>Pentapetalae</taxon>
        <taxon>rosids</taxon>
        <taxon>fabids</taxon>
        <taxon>Fagales</taxon>
        <taxon>Myricaceae</taxon>
        <taxon>Morella</taxon>
    </lineage>
</organism>
<dbReference type="GO" id="GO:0015137">
    <property type="term" value="F:citrate transmembrane transporter activity"/>
    <property type="evidence" value="ECO:0007669"/>
    <property type="project" value="TreeGrafter"/>
</dbReference>
<sequence length="122" mass="13227">MAILAYAFAEKDTKKAIETALRVVQLGFVAGLGLLVIVGAGLYFGAGVFTTDKNVLHLRYLGIPVMMAIASLSSEFLLARAKGYLGIWYALIIYMGLRTVAGVWRVGTATGPWRFLRGKTVQ</sequence>
<dbReference type="PANTHER" id="PTHR42893">
    <property type="entry name" value="PROTEIN DETOXIFICATION 44, CHLOROPLASTIC-RELATED"/>
    <property type="match status" value="1"/>
</dbReference>
<feature type="transmembrane region" description="Helical" evidence="6">
    <location>
        <begin position="21"/>
        <end position="46"/>
    </location>
</feature>
<keyword evidence="3 6" id="KW-0812">Transmembrane</keyword>
<dbReference type="InterPro" id="IPR044644">
    <property type="entry name" value="DinF-like"/>
</dbReference>
<dbReference type="GO" id="GO:0016020">
    <property type="term" value="C:membrane"/>
    <property type="evidence" value="ECO:0007669"/>
    <property type="project" value="UniProtKB-SubCell"/>
</dbReference>
<comment type="subcellular location">
    <subcellularLocation>
        <location evidence="1">Membrane</location>
        <topology evidence="1">Multi-pass membrane protein</topology>
    </subcellularLocation>
</comment>
<name>A0A6A1V9K5_9ROSI</name>
<comment type="similarity">
    <text evidence="2">Belongs to the multi antimicrobial extrusion (MATE) (TC 2.A.66.1) family.</text>
</comment>
<evidence type="ECO:0000256" key="6">
    <source>
        <dbReference type="SAM" id="Phobius"/>
    </source>
</evidence>
<proteinExistence type="inferred from homology"/>